<sequence length="371" mass="41584">MYDFERPQTFRERSNRSRVFQGFSQRRKNLRETIRSERIIRSKKNFRNQSRLPETAKRILITEGDPCGIGPEIFVRSLFLLKKISKIRPIVYFHSGRFSLPKEFVSVFSHSEIPEKGLFAIVHDSLSQKEISSLKSGRPSALSGKSALAALSLSIEFQKKGGGDLITLPLGKEWVITSGNPEFRGHTEFLAEAYRTKTFMLMSGNDLQILPLTTHVPLVKVPEFLKKIDLKSLADSILSCGKINLEKPIAFLGLNPHAGEGGKIGREEEEILIPMVRFLKRKGLKVEGPLSADSVFGESARKKFGLYLACYHDQGLIPFKMWEGKKGVNLTLGLPFIRVSPDHGTAFDIAGKGLADSTSFVECLNRVLQYS</sequence>
<keyword evidence="2" id="KW-0560">Oxidoreductase</keyword>
<dbReference type="Proteomes" id="UP000035800">
    <property type="component" value="Chromosome I"/>
</dbReference>
<dbReference type="SUPFAM" id="SSF53659">
    <property type="entry name" value="Isocitrate/Isopropylmalate dehydrogenase-like"/>
    <property type="match status" value="1"/>
</dbReference>
<proteinExistence type="predicted"/>
<dbReference type="EMBL" id="CP006694">
    <property type="protein sequence ID" value="EKT86119.2"/>
    <property type="molecule type" value="Genomic_DNA"/>
</dbReference>
<organism evidence="4">
    <name type="scientific">Leptospira santarosai serovar Shermani str. LT 821</name>
    <dbReference type="NCBI Taxonomy" id="758847"/>
    <lineage>
        <taxon>Bacteria</taxon>
        <taxon>Pseudomonadati</taxon>
        <taxon>Spirochaetota</taxon>
        <taxon>Spirochaetia</taxon>
        <taxon>Leptospirales</taxon>
        <taxon>Leptospiraceae</taxon>
        <taxon>Leptospira</taxon>
    </lineage>
</organism>
<evidence type="ECO:0000313" key="4">
    <source>
        <dbReference type="EMBL" id="EKT86119.2"/>
    </source>
</evidence>
<dbReference type="GO" id="GO:0016491">
    <property type="term" value="F:oxidoreductase activity"/>
    <property type="evidence" value="ECO:0007669"/>
    <property type="project" value="UniProtKB-KW"/>
</dbReference>
<evidence type="ECO:0000256" key="1">
    <source>
        <dbReference type="ARBA" id="ARBA00022723"/>
    </source>
</evidence>
<gene>
    <name evidence="4" type="ORF">LSS_14189</name>
</gene>
<reference evidence="4" key="1">
    <citation type="journal article" date="2012" name="Gene">
        <title>Sequence of Leptospira santarosai serovar Shermani genome and prediction of virulence-associated genes.</title>
        <authorList>
            <person name="Chou L.F."/>
            <person name="Chen Y.T."/>
            <person name="Lu C.W."/>
            <person name="Ko Y.C."/>
            <person name="Tang C.Y."/>
            <person name="Pan M.J."/>
            <person name="Tian Y.C."/>
            <person name="Chiu C.H."/>
            <person name="Hung C.C."/>
            <person name="Yang C.W."/>
        </authorList>
    </citation>
    <scope>NUCLEOTIDE SEQUENCE [LARGE SCALE GENOMIC DNA]</scope>
    <source>
        <strain evidence="4">LT 821</strain>
    </source>
</reference>
<name>K8XXQ9_9LEPT</name>
<evidence type="ECO:0000256" key="3">
    <source>
        <dbReference type="ARBA" id="ARBA00023027"/>
    </source>
</evidence>
<dbReference type="GO" id="GO:0051287">
    <property type="term" value="F:NAD binding"/>
    <property type="evidence" value="ECO:0007669"/>
    <property type="project" value="InterPro"/>
</dbReference>
<accession>K8XXQ9</accession>
<protein>
    <submittedName>
        <fullName evidence="4">4-hydroxythreonine-4-phosphate dehydrogenase</fullName>
    </submittedName>
</protein>
<dbReference type="KEGG" id="lst:LSS_14189"/>
<dbReference type="PANTHER" id="PTHR30004:SF6">
    <property type="entry name" value="D-THREONATE 4-PHOSPHATE DEHYDROGENASE"/>
    <property type="match status" value="1"/>
</dbReference>
<dbReference type="Pfam" id="PF04166">
    <property type="entry name" value="PdxA"/>
    <property type="match status" value="1"/>
</dbReference>
<dbReference type="InterPro" id="IPR005255">
    <property type="entry name" value="PdxA_fam"/>
</dbReference>
<keyword evidence="3" id="KW-0520">NAD</keyword>
<dbReference type="GO" id="GO:0046872">
    <property type="term" value="F:metal ion binding"/>
    <property type="evidence" value="ECO:0007669"/>
    <property type="project" value="UniProtKB-KW"/>
</dbReference>
<keyword evidence="1" id="KW-0479">Metal-binding</keyword>
<dbReference type="PANTHER" id="PTHR30004">
    <property type="entry name" value="4-HYDROXYTHREONINE-4-PHOSPHATE DEHYDROGENASE"/>
    <property type="match status" value="1"/>
</dbReference>
<reference evidence="4" key="3">
    <citation type="journal article" date="2014" name="Emerg. Microbes Infect.">
        <title>Potential impact on kidney infection: a whole-genome analysis of Leptospira santarosai serovar Shermani.</title>
        <authorList>
            <person name="Chou L.F."/>
            <person name="Chen T.W."/>
            <person name="Ko Y.C."/>
            <person name="Pan M.J."/>
            <person name="Tian Y.C."/>
            <person name="Chiu C.H."/>
            <person name="Tang P."/>
            <person name="Hung C.C."/>
            <person name="Yang C.W."/>
        </authorList>
    </citation>
    <scope>NUCLEOTIDE SEQUENCE</scope>
    <source>
        <strain evidence="4">LT 821</strain>
    </source>
</reference>
<dbReference type="STRING" id="758847.LSS_14189"/>
<dbReference type="Gene3D" id="3.40.718.10">
    <property type="entry name" value="Isopropylmalate Dehydrogenase"/>
    <property type="match status" value="1"/>
</dbReference>
<reference evidence="4" key="2">
    <citation type="submission" date="2013-09" db="EMBL/GenBank/DDBJ databases">
        <authorList>
            <person name="Yang C.-W."/>
        </authorList>
    </citation>
    <scope>NUCLEOTIDE SEQUENCE</scope>
    <source>
        <strain evidence="4">LT 821</strain>
    </source>
</reference>
<dbReference type="AlphaFoldDB" id="K8XXQ9"/>
<evidence type="ECO:0000256" key="2">
    <source>
        <dbReference type="ARBA" id="ARBA00023002"/>
    </source>
</evidence>